<keyword evidence="4" id="KW-1185">Reference proteome</keyword>
<evidence type="ECO:0000313" key="3">
    <source>
        <dbReference type="EMBL" id="GAM36712.1"/>
    </source>
</evidence>
<protein>
    <submittedName>
        <fullName evidence="3">Pogo transposable element</fullName>
    </submittedName>
</protein>
<dbReference type="EMBL" id="DF933814">
    <property type="protein sequence ID" value="GAM36712.1"/>
    <property type="molecule type" value="Genomic_DNA"/>
</dbReference>
<dbReference type="AlphaFoldDB" id="A0A510NWR8"/>
<accession>A0A510NWR8</accession>
<feature type="region of interest" description="Disordered" evidence="2">
    <location>
        <begin position="226"/>
        <end position="270"/>
    </location>
</feature>
<dbReference type="Proteomes" id="UP000053095">
    <property type="component" value="Unassembled WGS sequence"/>
</dbReference>
<keyword evidence="1" id="KW-0175">Coiled coil</keyword>
<organism evidence="3 4">
    <name type="scientific">Talaromyces pinophilus</name>
    <name type="common">Penicillium pinophilum</name>
    <dbReference type="NCBI Taxonomy" id="128442"/>
    <lineage>
        <taxon>Eukaryota</taxon>
        <taxon>Fungi</taxon>
        <taxon>Dikarya</taxon>
        <taxon>Ascomycota</taxon>
        <taxon>Pezizomycotina</taxon>
        <taxon>Eurotiomycetes</taxon>
        <taxon>Eurotiomycetidae</taxon>
        <taxon>Eurotiales</taxon>
        <taxon>Trichocomaceae</taxon>
        <taxon>Talaromyces</taxon>
        <taxon>Talaromyces sect. Talaromyces</taxon>
    </lineage>
</organism>
<evidence type="ECO:0000313" key="4">
    <source>
        <dbReference type="Proteomes" id="UP000053095"/>
    </source>
</evidence>
<gene>
    <name evidence="3" type="ORF">TCE0_018r06015</name>
</gene>
<name>A0A510NWR8_TALPI</name>
<evidence type="ECO:0000256" key="2">
    <source>
        <dbReference type="SAM" id="MobiDB-lite"/>
    </source>
</evidence>
<feature type="coiled-coil region" evidence="1">
    <location>
        <begin position="180"/>
        <end position="207"/>
    </location>
</feature>
<evidence type="ECO:0000256" key="1">
    <source>
        <dbReference type="SAM" id="Coils"/>
    </source>
</evidence>
<proteinExistence type="predicted"/>
<reference evidence="4" key="1">
    <citation type="journal article" date="2015" name="Genome Announc.">
        <title>Draft genome sequence of Talaromyces cellulolyticus strain Y-94, a source of lignocellulosic biomass-degrading enzymes.</title>
        <authorList>
            <person name="Fujii T."/>
            <person name="Koike H."/>
            <person name="Sawayama S."/>
            <person name="Yano S."/>
            <person name="Inoue H."/>
        </authorList>
    </citation>
    <scope>NUCLEOTIDE SEQUENCE [LARGE SCALE GENOMIC DNA]</scope>
    <source>
        <strain evidence="4">Y-94</strain>
    </source>
</reference>
<sequence>MTTETPLVWGHRLTPSFTDSAIDVELTEEFAHDQDHEDEDEVVDTTASSSHVTRLNERIVHIAQLVADKNALRGLSQDDCAAVSTYLDNIEKLLDPRRDISQAIALGRPSSSTSNATPTTKISPAIADYRHKSIPKGTTQSQTVSHDLTSILQELTNVNTELRQRYLESRHIHDVFIVKCEGLAQRILELEEEVHELKSDILEDTIELEGLRGTVRGLDSWVGRWQRQRESSSPSSSSKADAGRRSKGRSYWRRKAKSTTDKNEEEEDGNDFDTFLDGVLAWMRGWNDVEEGFLIRARRRKLRRDRKNHPQESI</sequence>
<feature type="compositionally biased region" description="Basic residues" evidence="2">
    <location>
        <begin position="245"/>
        <end position="257"/>
    </location>
</feature>